<protein>
    <recommendedName>
        <fullName evidence="2 6">Carbonic anhydrase</fullName>
        <ecNumber evidence="2 6">4.2.1.1</ecNumber>
    </recommendedName>
</protein>
<dbReference type="PROSITE" id="PS51144">
    <property type="entry name" value="ALPHA_CA_2"/>
    <property type="match status" value="1"/>
</dbReference>
<name>A0A200R5G5_MACCD</name>
<keyword evidence="3 6" id="KW-0479">Metal-binding</keyword>
<evidence type="ECO:0000256" key="1">
    <source>
        <dbReference type="ARBA" id="ARBA00001947"/>
    </source>
</evidence>
<keyword evidence="9" id="KW-1185">Reference proteome</keyword>
<keyword evidence="4 6" id="KW-0862">Zinc</keyword>
<dbReference type="Pfam" id="PF00194">
    <property type="entry name" value="Carb_anhydrase"/>
    <property type="match status" value="1"/>
</dbReference>
<feature type="signal peptide" evidence="6">
    <location>
        <begin position="1"/>
        <end position="30"/>
    </location>
</feature>
<dbReference type="CDD" id="cd03124">
    <property type="entry name" value="alpha_CA_prokaryotic_like"/>
    <property type="match status" value="1"/>
</dbReference>
<dbReference type="Gene3D" id="3.10.200.10">
    <property type="entry name" value="Alpha carbonic anhydrase"/>
    <property type="match status" value="1"/>
</dbReference>
<comment type="cofactor">
    <cofactor evidence="1 6">
        <name>Zn(2+)</name>
        <dbReference type="ChEBI" id="CHEBI:29105"/>
    </cofactor>
</comment>
<dbReference type="SUPFAM" id="SSF51069">
    <property type="entry name" value="Carbonic anhydrase"/>
    <property type="match status" value="1"/>
</dbReference>
<evidence type="ECO:0000256" key="3">
    <source>
        <dbReference type="ARBA" id="ARBA00022723"/>
    </source>
</evidence>
<accession>A0A200R5G5</accession>
<evidence type="ECO:0000256" key="4">
    <source>
        <dbReference type="ARBA" id="ARBA00022833"/>
    </source>
</evidence>
<dbReference type="InterPro" id="IPR041891">
    <property type="entry name" value="Alpha_CA_prokaryot-like"/>
</dbReference>
<evidence type="ECO:0000313" key="8">
    <source>
        <dbReference type="EMBL" id="OVA17969.1"/>
    </source>
</evidence>
<evidence type="ECO:0000256" key="6">
    <source>
        <dbReference type="RuleBase" id="RU367011"/>
    </source>
</evidence>
<dbReference type="InParanoid" id="A0A200R5G5"/>
<dbReference type="OrthoDB" id="429145at2759"/>
<dbReference type="OMA" id="GHGEAYY"/>
<evidence type="ECO:0000256" key="2">
    <source>
        <dbReference type="ARBA" id="ARBA00012925"/>
    </source>
</evidence>
<evidence type="ECO:0000259" key="7">
    <source>
        <dbReference type="PROSITE" id="PS51144"/>
    </source>
</evidence>
<dbReference type="PANTHER" id="PTHR18952:SF208">
    <property type="entry name" value="CARBONIC ANHYDRASE XA-RELATED"/>
    <property type="match status" value="1"/>
</dbReference>
<proteinExistence type="inferred from homology"/>
<comment type="similarity">
    <text evidence="6">Belongs to the alpha-carbonic anhydrase family.</text>
</comment>
<dbReference type="InterPro" id="IPR001148">
    <property type="entry name" value="CA_dom"/>
</dbReference>
<dbReference type="InterPro" id="IPR023561">
    <property type="entry name" value="Carbonic_anhydrase_a-class"/>
</dbReference>
<dbReference type="EC" id="4.2.1.1" evidence="2 6"/>
<evidence type="ECO:0000313" key="9">
    <source>
        <dbReference type="Proteomes" id="UP000195402"/>
    </source>
</evidence>
<dbReference type="GO" id="GO:0008270">
    <property type="term" value="F:zinc ion binding"/>
    <property type="evidence" value="ECO:0007669"/>
    <property type="project" value="UniProtKB-UniRule"/>
</dbReference>
<keyword evidence="6" id="KW-0732">Signal</keyword>
<comment type="caution">
    <text evidence="8">The sequence shown here is derived from an EMBL/GenBank/DDBJ whole genome shotgun (WGS) entry which is preliminary data.</text>
</comment>
<dbReference type="EMBL" id="MVGT01000437">
    <property type="protein sequence ID" value="OVA17969.1"/>
    <property type="molecule type" value="Genomic_DNA"/>
</dbReference>
<dbReference type="InterPro" id="IPR018338">
    <property type="entry name" value="Carbonic_anhydrase_a-class_CS"/>
</dbReference>
<dbReference type="InterPro" id="IPR036398">
    <property type="entry name" value="CA_dom_sf"/>
</dbReference>
<comment type="function">
    <text evidence="6">Reversible hydration of carbon dioxide.</text>
</comment>
<organism evidence="8 9">
    <name type="scientific">Macleaya cordata</name>
    <name type="common">Five-seeded plume-poppy</name>
    <name type="synonym">Bocconia cordata</name>
    <dbReference type="NCBI Taxonomy" id="56857"/>
    <lineage>
        <taxon>Eukaryota</taxon>
        <taxon>Viridiplantae</taxon>
        <taxon>Streptophyta</taxon>
        <taxon>Embryophyta</taxon>
        <taxon>Tracheophyta</taxon>
        <taxon>Spermatophyta</taxon>
        <taxon>Magnoliopsida</taxon>
        <taxon>Ranunculales</taxon>
        <taxon>Papaveraceae</taxon>
        <taxon>Papaveroideae</taxon>
        <taxon>Macleaya</taxon>
    </lineage>
</organism>
<dbReference type="PANTHER" id="PTHR18952">
    <property type="entry name" value="CARBONIC ANHYDRASE"/>
    <property type="match status" value="1"/>
</dbReference>
<feature type="chain" id="PRO_5025094292" description="Carbonic anhydrase" evidence="6">
    <location>
        <begin position="31"/>
        <end position="293"/>
    </location>
</feature>
<dbReference type="GO" id="GO:0004089">
    <property type="term" value="F:carbonate dehydratase activity"/>
    <property type="evidence" value="ECO:0007669"/>
    <property type="project" value="UniProtKB-UniRule"/>
</dbReference>
<keyword evidence="5 6" id="KW-0456">Lyase</keyword>
<dbReference type="SMART" id="SM01057">
    <property type="entry name" value="Carb_anhydrase"/>
    <property type="match status" value="1"/>
</dbReference>
<dbReference type="PROSITE" id="PS00162">
    <property type="entry name" value="ALPHA_CA_1"/>
    <property type="match status" value="1"/>
</dbReference>
<comment type="catalytic activity">
    <reaction evidence="6">
        <text>hydrogencarbonate + H(+) = CO2 + H2O</text>
        <dbReference type="Rhea" id="RHEA:10748"/>
        <dbReference type="ChEBI" id="CHEBI:15377"/>
        <dbReference type="ChEBI" id="CHEBI:15378"/>
        <dbReference type="ChEBI" id="CHEBI:16526"/>
        <dbReference type="ChEBI" id="CHEBI:17544"/>
        <dbReference type="EC" id="4.2.1.1"/>
    </reaction>
</comment>
<feature type="domain" description="Alpha-carbonic anhydrase" evidence="7">
    <location>
        <begin position="38"/>
        <end position="276"/>
    </location>
</feature>
<dbReference type="Proteomes" id="UP000195402">
    <property type="component" value="Unassembled WGS sequence"/>
</dbReference>
<dbReference type="STRING" id="56857.A0A200R5G5"/>
<reference evidence="8" key="1">
    <citation type="journal article" date="2017" name="Mol. Plant">
        <title>The Genome of Medicinal Plant Macleaya cordata Provides New Insights into Benzylisoquinoline Alkaloids Metabolism.</title>
        <authorList>
            <person name="Liu X."/>
            <person name="Liu Y."/>
            <person name="Huang P."/>
            <person name="Ma Y."/>
            <person name="Qing Z."/>
            <person name="Tang Q."/>
            <person name="Cao H."/>
            <person name="Cheng P."/>
            <person name="Zheng Y."/>
            <person name="Yuan Z."/>
            <person name="Zhou Y."/>
            <person name="Liu J."/>
            <person name="Tang Z."/>
            <person name="Zhuo Y."/>
            <person name="Zhang Y."/>
            <person name="Yu L."/>
            <person name="Huang J."/>
            <person name="Yang P."/>
            <person name="Peng Q."/>
            <person name="Zhang J."/>
            <person name="Jiang W."/>
            <person name="Zhang Z."/>
            <person name="Lin K."/>
            <person name="Ro D.K."/>
            <person name="Chen X."/>
            <person name="Xiong X."/>
            <person name="Shang Y."/>
            <person name="Huang S."/>
            <person name="Zeng J."/>
        </authorList>
    </citation>
    <scope>NUCLEOTIDE SEQUENCE [LARGE SCALE GENOMIC DNA]</scope>
    <source>
        <strain evidence="8">BLH2017</strain>
        <tissue evidence="8">Root</tissue>
    </source>
</reference>
<gene>
    <name evidence="8" type="ORF">BVC80_1835g374</name>
</gene>
<dbReference type="GO" id="GO:0006730">
    <property type="term" value="P:one-carbon metabolic process"/>
    <property type="evidence" value="ECO:0007669"/>
    <property type="project" value="TreeGrafter"/>
</dbReference>
<sequence>MMKNLMGKPIFVFTFLLVILILNSSRLTTSQELEADEGEFDYDEGSSRGPENWGDLREDWATCKTGTLQSPIDLVRNMVTVVPELGKLKKRYIPANATLKNRGHDISVQWVIGTAGSIKISGIEYALEQCHWHSPSEHAINGRRFDLELHMVHRNLKLKKIAVIGVLYYSKFIWGRPDSFLSELKKDIQKIADTNEKEVNVGVVDPRHINIPGSKYYRYSGSLTTPPCTEGVIWTINDQLSTVTKAQVNLLRRAVDNKSNARPLQQLNDRDILFYSPKHIQILPTTSSSVDII</sequence>
<evidence type="ECO:0000256" key="5">
    <source>
        <dbReference type="ARBA" id="ARBA00023239"/>
    </source>
</evidence>
<dbReference type="AlphaFoldDB" id="A0A200R5G5"/>